<dbReference type="AlphaFoldDB" id="A0A399F4J9"/>
<gene>
    <name evidence="2" type="ORF">Mterra_00752</name>
</gene>
<dbReference type="SUPFAM" id="SSF48613">
    <property type="entry name" value="Heme oxygenase-like"/>
    <property type="match status" value="1"/>
</dbReference>
<feature type="domain" description="Thiaminase-2/PQQC" evidence="1">
    <location>
        <begin position="13"/>
        <end position="89"/>
    </location>
</feature>
<dbReference type="InterPro" id="IPR016084">
    <property type="entry name" value="Haem_Oase-like_multi-hlx"/>
</dbReference>
<proteinExistence type="predicted"/>
<keyword evidence="3" id="KW-1185">Reference proteome</keyword>
<dbReference type="InterPro" id="IPR004305">
    <property type="entry name" value="Thiaminase-2/PQQC"/>
</dbReference>
<evidence type="ECO:0000313" key="3">
    <source>
        <dbReference type="Proteomes" id="UP000265715"/>
    </source>
</evidence>
<evidence type="ECO:0000259" key="1">
    <source>
        <dbReference type="Pfam" id="PF03070"/>
    </source>
</evidence>
<organism evidence="2 3">
    <name type="scientific">Calidithermus terrae</name>
    <dbReference type="NCBI Taxonomy" id="1408545"/>
    <lineage>
        <taxon>Bacteria</taxon>
        <taxon>Thermotogati</taxon>
        <taxon>Deinococcota</taxon>
        <taxon>Deinococci</taxon>
        <taxon>Thermales</taxon>
        <taxon>Thermaceae</taxon>
        <taxon>Calidithermus</taxon>
    </lineage>
</organism>
<evidence type="ECO:0000313" key="2">
    <source>
        <dbReference type="EMBL" id="RIH89541.1"/>
    </source>
</evidence>
<dbReference type="Pfam" id="PF03070">
    <property type="entry name" value="TENA_THI-4"/>
    <property type="match status" value="1"/>
</dbReference>
<reference evidence="2 3" key="1">
    <citation type="submission" date="2018-08" db="EMBL/GenBank/DDBJ databases">
        <title>Meiothermus terrae DSM 26712 genome sequencing project.</title>
        <authorList>
            <person name="Da Costa M.S."/>
            <person name="Albuquerque L."/>
            <person name="Raposo P."/>
            <person name="Froufe H.J.C."/>
            <person name="Barroso C.S."/>
            <person name="Egas C."/>
        </authorList>
    </citation>
    <scope>NUCLEOTIDE SEQUENCE [LARGE SCALE GENOMIC DNA]</scope>
    <source>
        <strain evidence="2 3">DSM 26712</strain>
    </source>
</reference>
<dbReference type="Proteomes" id="UP000265715">
    <property type="component" value="Unassembled WGS sequence"/>
</dbReference>
<sequence length="210" mass="24475">MMYPTGHVQSLRKRHALRWQSFAAHPFLQRLRQGDVPPAALDRWLTQLYYFDEFMMGFQLGLLRQAPREHRALLAQIVLNMVEEMDWLLERGADLTEAPDAPRQAYQRFFRDLESLPYPHLTVLHWATHHVFIDALKTVNTPDERLRAILERWADDGFGAILHDLTALADEALECLELPELDAPLNRLFDLEQSSWDTALRMAEEAERSS</sequence>
<dbReference type="EMBL" id="QXDL01000019">
    <property type="protein sequence ID" value="RIH89541.1"/>
    <property type="molecule type" value="Genomic_DNA"/>
</dbReference>
<comment type="caution">
    <text evidence="2">The sequence shown here is derived from an EMBL/GenBank/DDBJ whole genome shotgun (WGS) entry which is preliminary data.</text>
</comment>
<protein>
    <recommendedName>
        <fullName evidence="1">Thiaminase-2/PQQC domain-containing protein</fullName>
    </recommendedName>
</protein>
<accession>A0A399F4J9</accession>
<dbReference type="Gene3D" id="1.20.910.10">
    <property type="entry name" value="Heme oxygenase-like"/>
    <property type="match status" value="1"/>
</dbReference>
<name>A0A399F4J9_9DEIN</name>